<evidence type="ECO:0000313" key="3">
    <source>
        <dbReference type="EMBL" id="GAA1722955.1"/>
    </source>
</evidence>
<feature type="signal peptide" evidence="2">
    <location>
        <begin position="1"/>
        <end position="18"/>
    </location>
</feature>
<evidence type="ECO:0000313" key="4">
    <source>
        <dbReference type="Proteomes" id="UP001500618"/>
    </source>
</evidence>
<gene>
    <name evidence="3" type="ORF">GCM10009765_83670</name>
</gene>
<comment type="caution">
    <text evidence="3">The sequence shown here is derived from an EMBL/GenBank/DDBJ whole genome shotgun (WGS) entry which is preliminary data.</text>
</comment>
<keyword evidence="2" id="KW-0732">Signal</keyword>
<feature type="chain" id="PRO_5045749313" description="DNRLRE domain-containing protein" evidence="2">
    <location>
        <begin position="19"/>
        <end position="626"/>
    </location>
</feature>
<dbReference type="Proteomes" id="UP001500618">
    <property type="component" value="Unassembled WGS sequence"/>
</dbReference>
<reference evidence="3 4" key="1">
    <citation type="journal article" date="2019" name="Int. J. Syst. Evol. Microbiol.">
        <title>The Global Catalogue of Microorganisms (GCM) 10K type strain sequencing project: providing services to taxonomists for standard genome sequencing and annotation.</title>
        <authorList>
            <consortium name="The Broad Institute Genomics Platform"/>
            <consortium name="The Broad Institute Genome Sequencing Center for Infectious Disease"/>
            <person name="Wu L."/>
            <person name="Ma J."/>
        </authorList>
    </citation>
    <scope>NUCLEOTIDE SEQUENCE [LARGE SCALE GENOMIC DNA]</scope>
    <source>
        <strain evidence="3 4">JCM 14718</strain>
    </source>
</reference>
<evidence type="ECO:0000256" key="2">
    <source>
        <dbReference type="SAM" id="SignalP"/>
    </source>
</evidence>
<evidence type="ECO:0008006" key="5">
    <source>
        <dbReference type="Google" id="ProtNLM"/>
    </source>
</evidence>
<protein>
    <recommendedName>
        <fullName evidence="5">DNRLRE domain-containing protein</fullName>
    </recommendedName>
</protein>
<keyword evidence="4" id="KW-1185">Reference proteome</keyword>
<name>A0ABN2JD32_9ACTN</name>
<accession>A0ABN2JD32</accession>
<dbReference type="EMBL" id="BAAANY010000055">
    <property type="protein sequence ID" value="GAA1722955.1"/>
    <property type="molecule type" value="Genomic_DNA"/>
</dbReference>
<sequence length="626" mass="64999">MVLTFLLTFSADPATAFASPTGGPLLPLPSFSLSAALTWLTGGPVAKWGNLPVQPTGTAAGKSHLVPASATKANRGTGRPPGHGKGELPAYSPLAKKTPVGPSGHGPGRFDAKTSKRVATKSTATSTYFQNADGSYTRRLSEQPTNYKDSSGAWQAIDTGLTSVDGRWKEKANSLALDFAGSATDPNLVRFGLDNSLTAGRGISYGLQGATAVAPAIAGSTATYPGVLPDTDLQVHPTNSGVKESVILHSATAANSWVFPLKLRGLTASQQADGSISLTDSTGKPAGRIPAPYAYDSKVDPSSGDPATTRAVTSKLTTAADGQQTIETTLDATWLKSPQRVFPVTVDPSTGGLYPVVTTYADTDTPTVDHSGDPTLKVGTFDGSYKANSFIKLDTAGLDGSHVTVSSAILHVFDSWAFTCTPERFDVAQVTVQWTGSSAGAYPGPSVGGSIGSATPSVPNACANTTADRSKGDWVSVPVSSSVMTSWAASSSPDAGLSLYASTADHVHWKQFDSDNNSDNYPYMDLTYNGAMLPQIYDSNPPNGTTSTTQTPVLSATGNYDVEAAPSQKFQFTVFDTNGTKVADSGLQTANYWTIPAGRLAWGRPVTGWCRILTAPTIPPAGISIP</sequence>
<evidence type="ECO:0000256" key="1">
    <source>
        <dbReference type="SAM" id="MobiDB-lite"/>
    </source>
</evidence>
<organism evidence="3 4">
    <name type="scientific">Fodinicola feengrottensis</name>
    <dbReference type="NCBI Taxonomy" id="435914"/>
    <lineage>
        <taxon>Bacteria</taxon>
        <taxon>Bacillati</taxon>
        <taxon>Actinomycetota</taxon>
        <taxon>Actinomycetes</taxon>
        <taxon>Mycobacteriales</taxon>
        <taxon>Fodinicola</taxon>
    </lineage>
</organism>
<proteinExistence type="predicted"/>
<dbReference type="NCBIfam" id="NF033679">
    <property type="entry name" value="DNRLRE_dom"/>
    <property type="match status" value="1"/>
</dbReference>
<feature type="region of interest" description="Disordered" evidence="1">
    <location>
        <begin position="56"/>
        <end position="124"/>
    </location>
</feature>